<dbReference type="EMBL" id="LT635770">
    <property type="protein sequence ID" value="SGZ58855.1"/>
    <property type="molecule type" value="Genomic_DNA"/>
</dbReference>
<feature type="compositionally biased region" description="Basic residues" evidence="5">
    <location>
        <begin position="230"/>
        <end position="246"/>
    </location>
</feature>
<dbReference type="GO" id="GO:0005664">
    <property type="term" value="C:nuclear origin of replication recognition complex"/>
    <property type="evidence" value="ECO:0007669"/>
    <property type="project" value="TreeGrafter"/>
</dbReference>
<dbReference type="InterPro" id="IPR007220">
    <property type="entry name" value="ORC2"/>
</dbReference>
<accession>A0A1L0C5I5</accession>
<dbReference type="AlphaFoldDB" id="A0A1L0C5I5"/>
<feature type="region of interest" description="Disordered" evidence="5">
    <location>
        <begin position="125"/>
        <end position="153"/>
    </location>
</feature>
<evidence type="ECO:0000256" key="4">
    <source>
        <dbReference type="ARBA" id="ARBA00023242"/>
    </source>
</evidence>
<proteinExistence type="inferred from homology"/>
<gene>
    <name evidence="8" type="ORF">SAMEA4029009_CIC11G00000004667</name>
</gene>
<feature type="region of interest" description="Disordered" evidence="5">
    <location>
        <begin position="1"/>
        <end position="100"/>
    </location>
</feature>
<feature type="domain" description="Origin recognition complex subunit 2 winged-helix" evidence="7">
    <location>
        <begin position="709"/>
        <end position="767"/>
    </location>
</feature>
<dbReference type="InterPro" id="IPR056772">
    <property type="entry name" value="RecA-like_ORC2"/>
</dbReference>
<evidence type="ECO:0000256" key="5">
    <source>
        <dbReference type="SAM" id="MobiDB-lite"/>
    </source>
</evidence>
<evidence type="ECO:0000259" key="7">
    <source>
        <dbReference type="Pfam" id="PF24882"/>
    </source>
</evidence>
<evidence type="ECO:0000313" key="8">
    <source>
        <dbReference type="EMBL" id="SGZ58855.1"/>
    </source>
</evidence>
<dbReference type="Proteomes" id="UP000182259">
    <property type="component" value="Chromosome VII"/>
</dbReference>
<dbReference type="Pfam" id="PF24882">
    <property type="entry name" value="WHD_ORC2"/>
    <property type="match status" value="1"/>
</dbReference>
<evidence type="ECO:0000313" key="9">
    <source>
        <dbReference type="Proteomes" id="UP000182259"/>
    </source>
</evidence>
<name>A0A1L0C5I5_9ASCO</name>
<feature type="domain" description="Origin recognition complex subunit 2 RecA-like" evidence="6">
    <location>
        <begin position="448"/>
        <end position="637"/>
    </location>
</feature>
<evidence type="ECO:0000259" key="6">
    <source>
        <dbReference type="Pfam" id="PF04084"/>
    </source>
</evidence>
<evidence type="ECO:0000256" key="1">
    <source>
        <dbReference type="ARBA" id="ARBA00004123"/>
    </source>
</evidence>
<evidence type="ECO:0000256" key="3">
    <source>
        <dbReference type="ARBA" id="ARBA00022705"/>
    </source>
</evidence>
<comment type="subcellular location">
    <subcellularLocation>
        <location evidence="1">Nucleus</location>
    </subcellularLocation>
</comment>
<dbReference type="PANTHER" id="PTHR14052">
    <property type="entry name" value="ORIGIN RECOGNITION COMPLEX SUBUNIT 2"/>
    <property type="match status" value="1"/>
</dbReference>
<sequence length="782" mass="89979">MKVTRNSELNPFEVTEKNENLIEPTMLPQTPSKSPSRRGIIKSETPEAPNGLSPVKTPNGRAGLASPRKRSFQELNNSARKRSSRTYSRLMEEDDVEDEDGFLRDLELQLAEEIIRESKIDTKDSEPIVMSEPPTLALPKRKRGRPTKAESAKRLGLTLEQIDLSPRRLERRVVAARKAALREAKQDEEEKKRTRTKLNYWTDEEYDLEDEENEDEKEEEDEEEEEPKKVKQKRVPKSKNAIKRLPIKLPVKVSSLPRQKSATPERRTKKGRPSKQENVTKIVNSIFKMDDIKFFQESINRSGKSSPVSSPQITGNYLNFNNTGDSTFSSIPTISGIGKPTKNTKEIDLDKATKFEPMPVPDVDEEGNVKDPAFLQKYFEGMELVSDTNMRLTDERAFFLEGSEGYFEQHNLRFRPSSNSLTGNAPTLTYEEFIPNVQLGTLIHSRERRALYDLHKELYHQWCFELSQGYSLNFYGVGSKRNFILDFAEGYLLDWYEKVMQADDEFPVAMVINGYNPSTKLKTIIHEIISAVITPEFQKQHALRMPKHVSEAFPFLLSHLKQQQSALKNNGLVRPDLILIVHNIDGDAFRDERSQNYLSQLAALENVWFITSTDNVNASLLWDLNRFKNFNFLWHDLTLYEPYSVEMSFKDVLSVGQSKKFIGSNAARIVLSSLSTNSKKLYKVLLQMQMKKLEENSTESARPGLRANIKLAVEFRSVFERCQKEFITSNEINFRNLLQEYVEHKMCTISKTSRGTEVLFVPFSFAEMKKIVDEAFGESQQR</sequence>
<reference evidence="9" key="1">
    <citation type="submission" date="2016-10" db="EMBL/GenBank/DDBJ databases">
        <authorList>
            <person name="Geijer C."/>
            <person name="Jareborg N."/>
            <person name="Dainat J."/>
        </authorList>
    </citation>
    <scope>NUCLEOTIDE SEQUENCE [LARGE SCALE GENOMIC DNA]</scope>
    <source>
        <strain evidence="9">PYCC 4715</strain>
    </source>
</reference>
<comment type="similarity">
    <text evidence="2">Belongs to the ORC2 family.</text>
</comment>
<feature type="region of interest" description="Disordered" evidence="5">
    <location>
        <begin position="201"/>
        <end position="277"/>
    </location>
</feature>
<protein>
    <submittedName>
        <fullName evidence="8">CIC11C00000004667</fullName>
    </submittedName>
</protein>
<dbReference type="Pfam" id="PF04084">
    <property type="entry name" value="RecA-like_ORC2"/>
    <property type="match status" value="1"/>
</dbReference>
<keyword evidence="3" id="KW-0235">DNA replication</keyword>
<organism evidence="8 9">
    <name type="scientific">Sungouiella intermedia</name>
    <dbReference type="NCBI Taxonomy" id="45354"/>
    <lineage>
        <taxon>Eukaryota</taxon>
        <taxon>Fungi</taxon>
        <taxon>Dikarya</taxon>
        <taxon>Ascomycota</taxon>
        <taxon>Saccharomycotina</taxon>
        <taxon>Pichiomycetes</taxon>
        <taxon>Metschnikowiaceae</taxon>
        <taxon>Sungouiella</taxon>
    </lineage>
</organism>
<dbReference type="GO" id="GO:0003688">
    <property type="term" value="F:DNA replication origin binding"/>
    <property type="evidence" value="ECO:0007669"/>
    <property type="project" value="TreeGrafter"/>
</dbReference>
<keyword evidence="4" id="KW-0539">Nucleus</keyword>
<feature type="compositionally biased region" description="Acidic residues" evidence="5">
    <location>
        <begin position="202"/>
        <end position="225"/>
    </location>
</feature>
<dbReference type="PANTHER" id="PTHR14052:SF0">
    <property type="entry name" value="ORIGIN RECOGNITION COMPLEX SUBUNIT 2"/>
    <property type="match status" value="1"/>
</dbReference>
<evidence type="ECO:0000256" key="2">
    <source>
        <dbReference type="ARBA" id="ARBA00007421"/>
    </source>
</evidence>
<dbReference type="InterPro" id="IPR056773">
    <property type="entry name" value="WHD_ORC2"/>
</dbReference>
<dbReference type="GO" id="GO:0006260">
    <property type="term" value="P:DNA replication"/>
    <property type="evidence" value="ECO:0007669"/>
    <property type="project" value="UniProtKB-KW"/>
</dbReference>